<name>X1FGH9_9ZZZZ</name>
<organism evidence="1">
    <name type="scientific">marine sediment metagenome</name>
    <dbReference type="NCBI Taxonomy" id="412755"/>
    <lineage>
        <taxon>unclassified sequences</taxon>
        <taxon>metagenomes</taxon>
        <taxon>ecological metagenomes</taxon>
    </lineage>
</organism>
<proteinExistence type="predicted"/>
<comment type="caution">
    <text evidence="1">The sequence shown here is derived from an EMBL/GenBank/DDBJ whole genome shotgun (WGS) entry which is preliminary data.</text>
</comment>
<sequence length="107" mass="12359">MVMEKLAEAAREAERRFGLPPLSKFAETVEKLPDERRLRLIKEMLVVAERVSQTAPELDKVVNLIHELNSVPIEKLEKLEKLLRRIEKLIKAAPDELLSFLTSLKEE</sequence>
<reference evidence="1" key="1">
    <citation type="journal article" date="2014" name="Front. Microbiol.">
        <title>High frequency of phylogenetically diverse reductive dehalogenase-homologous genes in deep subseafloor sedimentary metagenomes.</title>
        <authorList>
            <person name="Kawai M."/>
            <person name="Futagami T."/>
            <person name="Toyoda A."/>
            <person name="Takaki Y."/>
            <person name="Nishi S."/>
            <person name="Hori S."/>
            <person name="Arai W."/>
            <person name="Tsubouchi T."/>
            <person name="Morono Y."/>
            <person name="Uchiyama I."/>
            <person name="Ito T."/>
            <person name="Fujiyama A."/>
            <person name="Inagaki F."/>
            <person name="Takami H."/>
        </authorList>
    </citation>
    <scope>NUCLEOTIDE SEQUENCE</scope>
    <source>
        <strain evidence="1">Expedition CK06-06</strain>
    </source>
</reference>
<dbReference type="AlphaFoldDB" id="X1FGH9"/>
<gene>
    <name evidence="1" type="ORF">S03H2_01283</name>
</gene>
<dbReference type="EMBL" id="BARU01000363">
    <property type="protein sequence ID" value="GAH19908.1"/>
    <property type="molecule type" value="Genomic_DNA"/>
</dbReference>
<accession>X1FGH9</accession>
<protein>
    <submittedName>
        <fullName evidence="1">Uncharacterized protein</fullName>
    </submittedName>
</protein>
<evidence type="ECO:0000313" key="1">
    <source>
        <dbReference type="EMBL" id="GAH19908.1"/>
    </source>
</evidence>